<evidence type="ECO:0000256" key="1">
    <source>
        <dbReference type="ARBA" id="ARBA00023186"/>
    </source>
</evidence>
<dbReference type="Pfam" id="PF02613">
    <property type="entry name" value="Nitrate_red_del"/>
    <property type="match status" value="1"/>
</dbReference>
<evidence type="ECO:0000313" key="3">
    <source>
        <dbReference type="Proteomes" id="UP000273145"/>
    </source>
</evidence>
<sequence>MTMLFKEPVQASPDQIIWLERRGWVYELLMDFLSRPPRMSLIAQWRQRAELTHRIPNSRGGRRLRSYLESIPEQHFRSACYQEAEEYQRLFMGNQAVLIPCEGTFRAKRDGADAFACLSHIRRMYADSGVVFNKLYGESDDHIAMELEFMAVMAEGMRSRVDSSHLRHSCLELADTQIHFLEVHLLKWAPRFADELIRATNSPLYSGLAELLQEFLVYDLEQLRKWRAGMS</sequence>
<dbReference type="OrthoDB" id="9795302at2"/>
<dbReference type="SUPFAM" id="SSF89155">
    <property type="entry name" value="TorD-like"/>
    <property type="match status" value="1"/>
</dbReference>
<dbReference type="Gene3D" id="1.10.3480.10">
    <property type="entry name" value="TorD-like"/>
    <property type="match status" value="1"/>
</dbReference>
<reference evidence="2 3" key="1">
    <citation type="submission" date="2018-11" db="EMBL/GenBank/DDBJ databases">
        <title>Genome sequencing of Paenibacillus lentus DSM25539(T).</title>
        <authorList>
            <person name="Kook J.-K."/>
            <person name="Park S.-N."/>
            <person name="Lim Y.K."/>
        </authorList>
    </citation>
    <scope>NUCLEOTIDE SEQUENCE [LARGE SCALE GENOMIC DNA]</scope>
    <source>
        <strain evidence="2 3">DSM 25539</strain>
    </source>
</reference>
<gene>
    <name evidence="2" type="ORF">EIM92_06195</name>
</gene>
<dbReference type="AlphaFoldDB" id="A0A3S8RS20"/>
<name>A0A3S8RS20_9BACL</name>
<accession>A0A3S8RS20</accession>
<evidence type="ECO:0000313" key="2">
    <source>
        <dbReference type="EMBL" id="AZK45845.1"/>
    </source>
</evidence>
<keyword evidence="1" id="KW-0143">Chaperone</keyword>
<dbReference type="Proteomes" id="UP000273145">
    <property type="component" value="Chromosome"/>
</dbReference>
<dbReference type="KEGG" id="plen:EIM92_06195"/>
<dbReference type="InterPro" id="IPR050289">
    <property type="entry name" value="TorD/DmsD_chaperones"/>
</dbReference>
<dbReference type="PANTHER" id="PTHR34227">
    <property type="entry name" value="CHAPERONE PROTEIN YCDY"/>
    <property type="match status" value="1"/>
</dbReference>
<protein>
    <recommendedName>
        <fullName evidence="4">Molecular chaperone TorD</fullName>
    </recommendedName>
</protein>
<organism evidence="2 3">
    <name type="scientific">Paenibacillus lentus</name>
    <dbReference type="NCBI Taxonomy" id="1338368"/>
    <lineage>
        <taxon>Bacteria</taxon>
        <taxon>Bacillati</taxon>
        <taxon>Bacillota</taxon>
        <taxon>Bacilli</taxon>
        <taxon>Bacillales</taxon>
        <taxon>Paenibacillaceae</taxon>
        <taxon>Paenibacillus</taxon>
    </lineage>
</organism>
<dbReference type="InterPro" id="IPR020945">
    <property type="entry name" value="DMSO/NO3_reduct_chaperone"/>
</dbReference>
<dbReference type="InterPro" id="IPR036411">
    <property type="entry name" value="TorD-like_sf"/>
</dbReference>
<dbReference type="PANTHER" id="PTHR34227:SF1">
    <property type="entry name" value="DIMETHYL SULFOXIDE REDUCTASE CHAPERONE-RELATED"/>
    <property type="match status" value="1"/>
</dbReference>
<evidence type="ECO:0008006" key="4">
    <source>
        <dbReference type="Google" id="ProtNLM"/>
    </source>
</evidence>
<dbReference type="EMBL" id="CP034248">
    <property type="protein sequence ID" value="AZK45845.1"/>
    <property type="molecule type" value="Genomic_DNA"/>
</dbReference>
<proteinExistence type="predicted"/>
<dbReference type="RefSeq" id="WP_125081941.1">
    <property type="nucleotide sequence ID" value="NZ_CP034248.1"/>
</dbReference>
<keyword evidence="3" id="KW-1185">Reference proteome</keyword>